<dbReference type="PANTHER" id="PTHR10790">
    <property type="entry name" value="TPR-DOMAIN CONTAINING PROTEIN"/>
    <property type="match status" value="1"/>
</dbReference>
<protein>
    <submittedName>
        <fullName evidence="2">DUF2298 domain-containing protein</fullName>
    </submittedName>
</protein>
<dbReference type="Proteomes" id="UP001596414">
    <property type="component" value="Unassembled WGS sequence"/>
</dbReference>
<dbReference type="AlphaFoldDB" id="A0ABD5XCA8"/>
<feature type="transmembrane region" description="Helical" evidence="1">
    <location>
        <begin position="541"/>
        <end position="563"/>
    </location>
</feature>
<dbReference type="RefSeq" id="WP_267639102.1">
    <property type="nucleotide sequence ID" value="NZ_JAODIY010000048.1"/>
</dbReference>
<dbReference type="EMBL" id="JBHSZQ010000050">
    <property type="protein sequence ID" value="MFC7127482.1"/>
    <property type="molecule type" value="Genomic_DNA"/>
</dbReference>
<dbReference type="NCBIfam" id="TIGR03662">
    <property type="entry name" value="Chlor_Arch_YYY"/>
    <property type="match status" value="1"/>
</dbReference>
<organism evidence="2 3">
    <name type="scientific">Halovenus rubra</name>
    <dbReference type="NCBI Taxonomy" id="869890"/>
    <lineage>
        <taxon>Archaea</taxon>
        <taxon>Methanobacteriati</taxon>
        <taxon>Methanobacteriota</taxon>
        <taxon>Stenosarchaea group</taxon>
        <taxon>Halobacteria</taxon>
        <taxon>Halobacteriales</taxon>
        <taxon>Haloarculaceae</taxon>
        <taxon>Halovenus</taxon>
    </lineage>
</organism>
<feature type="transmembrane region" description="Helical" evidence="1">
    <location>
        <begin position="129"/>
        <end position="149"/>
    </location>
</feature>
<comment type="caution">
    <text evidence="2">The sequence shown here is derived from an EMBL/GenBank/DDBJ whole genome shotgun (WGS) entry which is preliminary data.</text>
</comment>
<sequence>MTGNVSHILLDKDRLPAVTLGYETRKKPKEVTTTVTPDLIMEIGLVILWLLAFLVLGVGALPFAAWLLPGTEYAGFAIPVALTVLGVVGHLVGHLAFGWPALLAGLGTLLALSAITATRTDTVIDIDRAAEYGLVFVAGFLLIVLIRGIDPAVLPLGGEKFLDFGLLQTLNRTGSLPPESMWFANEPVKYYYGGQLVVSLLATMTGTGTAYAYNLGLAGFYATLLTAAYGLAASIARPYDVSQWAAGALGAFFVGVAGNLSTAVRLVAWLLPDWVAEVLVSTVGMEAGTVDWSPGDFWYFDASRIIPVEPQADSGFEAATEFPFFAWLNGDLHAHMLSQPFMLLTAALLLAAWRGPVSHRRLLLFVFLPPLVGLIGVLNLWSLPTALGLTTLAVFVNSDHPSALLPKRLQTTTDSRSRLYEEGSRLLLAPLVAGIVFLGGILWTFPFWTTVMVNGPSRSVTYWDQWTPLGSLILVLGGFLAAFSAYFARALWTQDNRASPTVVLTTSGSIVALATLLGWPVLGVTLPLVLVGWWLLRTDAVGFETLLVVAGAGILLFVEFVTIEGERFNVIFKPYVHVWLFWAIGTAVALPRMAAGWPTIDGANTARLRQTGTVLAIALVLVTVPYAGFALHGHVTAETATTDEVGTTLDATAYLEVLHPDEAPAIRWLDARSGQPTLLTTAPAGYRWNPKDGDGAAAPASLTGIPTVAGWDHEAQYRGDEVYDNRVADVHAMYGGDPEEQRRLLAEYGVEYIYVGPAEENAPQFEVTVDKLDAVTAAVSWEHVTIYEVDQEALDE</sequence>
<dbReference type="InterPro" id="IPR018746">
    <property type="entry name" value="DUF2298"/>
</dbReference>
<gene>
    <name evidence="2" type="ORF">ACFQJ7_15910</name>
</gene>
<feature type="transmembrane region" description="Helical" evidence="1">
    <location>
        <begin position="73"/>
        <end position="92"/>
    </location>
</feature>
<feature type="transmembrane region" description="Helical" evidence="1">
    <location>
        <begin position="244"/>
        <end position="271"/>
    </location>
</feature>
<feature type="transmembrane region" description="Helical" evidence="1">
    <location>
        <begin position="614"/>
        <end position="631"/>
    </location>
</feature>
<dbReference type="PANTHER" id="PTHR10790:SF51">
    <property type="entry name" value="TETRATRICOPEPTIDE REPEAT PROTEIN"/>
    <property type="match status" value="1"/>
</dbReference>
<keyword evidence="1" id="KW-1133">Transmembrane helix</keyword>
<proteinExistence type="predicted"/>
<keyword evidence="1" id="KW-0472">Membrane</keyword>
<feature type="transmembrane region" description="Helical" evidence="1">
    <location>
        <begin position="468"/>
        <end position="488"/>
    </location>
</feature>
<evidence type="ECO:0000256" key="1">
    <source>
        <dbReference type="SAM" id="Phobius"/>
    </source>
</evidence>
<keyword evidence="1" id="KW-0812">Transmembrane</keyword>
<feature type="transmembrane region" description="Helical" evidence="1">
    <location>
        <begin position="211"/>
        <end position="232"/>
    </location>
</feature>
<dbReference type="Pfam" id="PF10060">
    <property type="entry name" value="DUF2298"/>
    <property type="match status" value="1"/>
</dbReference>
<feature type="transmembrane region" description="Helical" evidence="1">
    <location>
        <begin position="426"/>
        <end position="448"/>
    </location>
</feature>
<name>A0ABD5XCA8_9EURY</name>
<evidence type="ECO:0000313" key="3">
    <source>
        <dbReference type="Proteomes" id="UP001596414"/>
    </source>
</evidence>
<accession>A0ABD5XCA8</accession>
<evidence type="ECO:0000313" key="2">
    <source>
        <dbReference type="EMBL" id="MFC7127482.1"/>
    </source>
</evidence>
<feature type="transmembrane region" description="Helical" evidence="1">
    <location>
        <begin position="332"/>
        <end position="353"/>
    </location>
</feature>
<feature type="transmembrane region" description="Helical" evidence="1">
    <location>
        <begin position="43"/>
        <end position="66"/>
    </location>
</feature>
<feature type="transmembrane region" description="Helical" evidence="1">
    <location>
        <begin position="575"/>
        <end position="594"/>
    </location>
</feature>
<feature type="transmembrane region" description="Helical" evidence="1">
    <location>
        <begin position="98"/>
        <end position="117"/>
    </location>
</feature>
<feature type="transmembrane region" description="Helical" evidence="1">
    <location>
        <begin position="362"/>
        <end position="381"/>
    </location>
</feature>
<reference evidence="2 3" key="1">
    <citation type="journal article" date="2014" name="Int. J. Syst. Evol. Microbiol.">
        <title>Complete genome sequence of Corynebacterium casei LMG S-19264T (=DSM 44701T), isolated from a smear-ripened cheese.</title>
        <authorList>
            <consortium name="US DOE Joint Genome Institute (JGI-PGF)"/>
            <person name="Walter F."/>
            <person name="Albersmeier A."/>
            <person name="Kalinowski J."/>
            <person name="Ruckert C."/>
        </authorList>
    </citation>
    <scope>NUCLEOTIDE SEQUENCE [LARGE SCALE GENOMIC DNA]</scope>
    <source>
        <strain evidence="2 3">CGMCC 4.7215</strain>
    </source>
</reference>
<feature type="transmembrane region" description="Helical" evidence="1">
    <location>
        <begin position="509"/>
        <end position="535"/>
    </location>
</feature>